<feature type="region of interest" description="Disordered" evidence="2">
    <location>
        <begin position="213"/>
        <end position="241"/>
    </location>
</feature>
<dbReference type="PANTHER" id="PTHR47592">
    <property type="entry name" value="PBF68 PROTEIN"/>
    <property type="match status" value="1"/>
</dbReference>
<protein>
    <recommendedName>
        <fullName evidence="3">CCHC-type domain-containing protein</fullName>
    </recommendedName>
</protein>
<accession>A0A484KP72</accession>
<name>A0A484KP72_9ASTE</name>
<dbReference type="PANTHER" id="PTHR47592:SF31">
    <property type="entry name" value="ZINC FINGER, CCHC-TYPE-RELATED"/>
    <property type="match status" value="1"/>
</dbReference>
<feature type="domain" description="CCHC-type" evidence="3">
    <location>
        <begin position="247"/>
        <end position="262"/>
    </location>
</feature>
<dbReference type="InterPro" id="IPR057670">
    <property type="entry name" value="SH3_retrovirus"/>
</dbReference>
<evidence type="ECO:0000256" key="1">
    <source>
        <dbReference type="PROSITE-ProRule" id="PRU00047"/>
    </source>
</evidence>
<evidence type="ECO:0000259" key="3">
    <source>
        <dbReference type="PROSITE" id="PS50158"/>
    </source>
</evidence>
<dbReference type="SUPFAM" id="SSF57756">
    <property type="entry name" value="Retrovirus zinc finger-like domains"/>
    <property type="match status" value="1"/>
</dbReference>
<dbReference type="OrthoDB" id="1739418at2759"/>
<evidence type="ECO:0000313" key="4">
    <source>
        <dbReference type="EMBL" id="VFQ67523.1"/>
    </source>
</evidence>
<dbReference type="Gene3D" id="4.10.60.10">
    <property type="entry name" value="Zinc finger, CCHC-type"/>
    <property type="match status" value="1"/>
</dbReference>
<sequence>MANNNTNNLALRSILDKDKLNGTNFVDWQRNLCIVLRMDEKEYVLEKPIPPAPLANTPKAVKDAYEKHVKDDNQVSCVMLATMIPELQKQHEDMKAHEMIVALRQLYQGQSRHECFLVSKALFSCKLSSGNPVGPHVLKMIGYITNLGKLGFSLQKELATDLILYKGFVMNYMMHDLDKPLPELLKMLQTAEENLTKGKGASVLMVQGGKGKPKKGIKIKARTVGKPKSKSTSSATQKPIGGVAKGKCHHCGKAGHWRRNCKTYLATKKKEGTTIYSEVYVIEVNMSISSSWVLDIGCGSHICTTMQGLKQSRRLARGEIELRVGNGAPVAALAIGTYSLVLPSGLMLELNDCLYVPAISRNIISVSCLDKSGFIISIKDKSLSVYRKNVFYANANMTNGLYVLDLDMPVYNISAKRNKPNESFWGYALSTAIYTLNRVPTKAVEGTPYQLWTGKCPILSHLKIWGCEAYVKRLMTNGKLDAKSDKCFFVGYPNETRGYSFYHPIDKKVFVAHNGVFLEKEFLSNATSGRKIELEEIRDDKETTAPVLEHELEEQTVDEPETYLEAISCPEAEEWRQAMQSEMDVRIKAQR</sequence>
<dbReference type="GO" id="GO:0003676">
    <property type="term" value="F:nucleic acid binding"/>
    <property type="evidence" value="ECO:0007669"/>
    <property type="project" value="InterPro"/>
</dbReference>
<keyword evidence="1" id="KW-0862">Zinc</keyword>
<dbReference type="Pfam" id="PF22936">
    <property type="entry name" value="Pol_BBD"/>
    <property type="match status" value="1"/>
</dbReference>
<keyword evidence="1" id="KW-0479">Metal-binding</keyword>
<dbReference type="EMBL" id="OOIL02000614">
    <property type="protein sequence ID" value="VFQ67523.1"/>
    <property type="molecule type" value="Genomic_DNA"/>
</dbReference>
<organism evidence="4 5">
    <name type="scientific">Cuscuta campestris</name>
    <dbReference type="NCBI Taxonomy" id="132261"/>
    <lineage>
        <taxon>Eukaryota</taxon>
        <taxon>Viridiplantae</taxon>
        <taxon>Streptophyta</taxon>
        <taxon>Embryophyta</taxon>
        <taxon>Tracheophyta</taxon>
        <taxon>Spermatophyta</taxon>
        <taxon>Magnoliopsida</taxon>
        <taxon>eudicotyledons</taxon>
        <taxon>Gunneridae</taxon>
        <taxon>Pentapetalae</taxon>
        <taxon>asterids</taxon>
        <taxon>lamiids</taxon>
        <taxon>Solanales</taxon>
        <taxon>Convolvulaceae</taxon>
        <taxon>Cuscuteae</taxon>
        <taxon>Cuscuta</taxon>
        <taxon>Cuscuta subgen. Grammica</taxon>
        <taxon>Cuscuta sect. Cleistogrammica</taxon>
    </lineage>
</organism>
<dbReference type="Proteomes" id="UP000595140">
    <property type="component" value="Unassembled WGS sequence"/>
</dbReference>
<dbReference type="InterPro" id="IPR054722">
    <property type="entry name" value="PolX-like_BBD"/>
</dbReference>
<dbReference type="Pfam" id="PF25597">
    <property type="entry name" value="SH3_retrovirus"/>
    <property type="match status" value="1"/>
</dbReference>
<proteinExistence type="predicted"/>
<evidence type="ECO:0000313" key="5">
    <source>
        <dbReference type="Proteomes" id="UP000595140"/>
    </source>
</evidence>
<dbReference type="PROSITE" id="PS50158">
    <property type="entry name" value="ZF_CCHC"/>
    <property type="match status" value="1"/>
</dbReference>
<keyword evidence="1" id="KW-0863">Zinc-finger</keyword>
<dbReference type="InterPro" id="IPR001878">
    <property type="entry name" value="Znf_CCHC"/>
</dbReference>
<evidence type="ECO:0000256" key="2">
    <source>
        <dbReference type="SAM" id="MobiDB-lite"/>
    </source>
</evidence>
<keyword evidence="5" id="KW-1185">Reference proteome</keyword>
<dbReference type="InterPro" id="IPR036875">
    <property type="entry name" value="Znf_CCHC_sf"/>
</dbReference>
<feature type="compositionally biased region" description="Basic residues" evidence="2">
    <location>
        <begin position="213"/>
        <end position="229"/>
    </location>
</feature>
<reference evidence="4 5" key="1">
    <citation type="submission" date="2018-04" db="EMBL/GenBank/DDBJ databases">
        <authorList>
            <person name="Vogel A."/>
        </authorList>
    </citation>
    <scope>NUCLEOTIDE SEQUENCE [LARGE SCALE GENOMIC DNA]</scope>
</reference>
<dbReference type="GO" id="GO:0008270">
    <property type="term" value="F:zinc ion binding"/>
    <property type="evidence" value="ECO:0007669"/>
    <property type="project" value="UniProtKB-KW"/>
</dbReference>
<dbReference type="AlphaFoldDB" id="A0A484KP72"/>
<gene>
    <name evidence="4" type="ORF">CCAM_LOCUS9299</name>
</gene>